<dbReference type="AlphaFoldDB" id="A0A848B6E1"/>
<evidence type="ECO:0000256" key="1">
    <source>
        <dbReference type="SAM" id="Phobius"/>
    </source>
</evidence>
<gene>
    <name evidence="2" type="ORF">HF878_04560</name>
</gene>
<keyword evidence="1" id="KW-1133">Transmembrane helix</keyword>
<keyword evidence="1" id="KW-0472">Membrane</keyword>
<protein>
    <submittedName>
        <fullName evidence="2">Uncharacterized protein</fullName>
    </submittedName>
</protein>
<dbReference type="EMBL" id="JABAFA010000010">
    <property type="protein sequence ID" value="NMD98758.1"/>
    <property type="molecule type" value="Genomic_DNA"/>
</dbReference>
<reference evidence="2 3" key="1">
    <citation type="submission" date="2020-04" db="EMBL/GenBank/DDBJ databases">
        <authorList>
            <person name="Hitch T.C.A."/>
            <person name="Wylensek D."/>
            <person name="Clavel T."/>
        </authorList>
    </citation>
    <scope>NUCLEOTIDE SEQUENCE [LARGE SCALE GENOMIC DNA]</scope>
    <source>
        <strain evidence="2 3">PG-130-P53-12</strain>
    </source>
</reference>
<feature type="transmembrane region" description="Helical" evidence="1">
    <location>
        <begin position="86"/>
        <end position="107"/>
    </location>
</feature>
<organism evidence="2 3">
    <name type="scientific">Selenomonas bovis</name>
    <dbReference type="NCBI Taxonomy" id="416586"/>
    <lineage>
        <taxon>Bacteria</taxon>
        <taxon>Bacillati</taxon>
        <taxon>Bacillota</taxon>
        <taxon>Negativicutes</taxon>
        <taxon>Selenomonadales</taxon>
        <taxon>Selenomonadaceae</taxon>
        <taxon>Selenomonas</taxon>
    </lineage>
</organism>
<comment type="caution">
    <text evidence="2">The sequence shown here is derived from an EMBL/GenBank/DDBJ whole genome shotgun (WGS) entry which is preliminary data.</text>
</comment>
<accession>A0A848B6E1</accession>
<proteinExistence type="predicted"/>
<evidence type="ECO:0000313" key="3">
    <source>
        <dbReference type="Proteomes" id="UP000543804"/>
    </source>
</evidence>
<keyword evidence="3" id="KW-1185">Reference proteome</keyword>
<sequence>MSRQYRKLQEKLYQKPSEKKPAEKKIGRDYVLMAVTVFTVLVTAAGWMQLDNVSRGMYSLLSVSLILTYARRHANLSEKAAVLVERGSLVTMVLAVLLFLATLFVHFTS</sequence>
<dbReference type="Proteomes" id="UP000543804">
    <property type="component" value="Unassembled WGS sequence"/>
</dbReference>
<feature type="transmembrane region" description="Helical" evidence="1">
    <location>
        <begin position="56"/>
        <end position="74"/>
    </location>
</feature>
<evidence type="ECO:0000313" key="2">
    <source>
        <dbReference type="EMBL" id="NMD98758.1"/>
    </source>
</evidence>
<feature type="transmembrane region" description="Helical" evidence="1">
    <location>
        <begin position="30"/>
        <end position="50"/>
    </location>
</feature>
<dbReference type="RefSeq" id="WP_170077332.1">
    <property type="nucleotide sequence ID" value="NZ_JABAFA010000010.1"/>
</dbReference>
<name>A0A848B6E1_9FIRM</name>
<keyword evidence="1" id="KW-0812">Transmembrane</keyword>